<accession>A0A0D8I8F2</accession>
<dbReference type="RefSeq" id="WP_044825622.1">
    <property type="nucleotide sequence ID" value="NZ_CP009687.1"/>
</dbReference>
<keyword evidence="2" id="KW-1185">Reference proteome</keyword>
<organism evidence="1 2">
    <name type="scientific">Clostridium aceticum</name>
    <dbReference type="NCBI Taxonomy" id="84022"/>
    <lineage>
        <taxon>Bacteria</taxon>
        <taxon>Bacillati</taxon>
        <taxon>Bacillota</taxon>
        <taxon>Clostridia</taxon>
        <taxon>Eubacteriales</taxon>
        <taxon>Clostridiaceae</taxon>
        <taxon>Clostridium</taxon>
    </lineage>
</organism>
<protein>
    <submittedName>
        <fullName evidence="1">Uncharacterized protein</fullName>
    </submittedName>
</protein>
<proteinExistence type="predicted"/>
<dbReference type="Proteomes" id="UP000035704">
    <property type="component" value="Chromosome"/>
</dbReference>
<dbReference type="STRING" id="84022.CACET_c38710"/>
<dbReference type="PATRIC" id="fig|84022.5.peg.1123"/>
<name>A0A0D8I8F2_9CLOT</name>
<dbReference type="EMBL" id="CP009687">
    <property type="protein sequence ID" value="AKL97299.1"/>
    <property type="molecule type" value="Genomic_DNA"/>
</dbReference>
<sequence>MNEDKLMQLLNSLDDDLVEKEINKLLEGVEIDMNAINKKAHQKLGRKNKKIFTRKKLTYVAAACLCILSITAIYADDISQTIKSFFNKTPIYSTVVDGEAYYLKEPHSLNDYITLESIMVHEGKLEMELTTDLEIEDELANISIIPKNNPSVVYYLGGYGKVSEEKNRYLFSFMNGVEENYHIKPFKDFIFNITGNTYEVSLDKAKSLDLNSNIYTANAAEKRVAGVNIGAKILEESEKLNIQLITSFEDKDLKLAALGKLKETNFSSTFENLGEKGLIGSSTALMTEDLYVSDETGKEYKLEIPKNPTGRPVTIFETNAPKDKNLTLEIPTIVVSYHEVVDSFSFNIPDEGEVNLNQEIDFRIQKAIVKKIKRLTATKAEVEFQLNTGENENAHIKSFSFYSPDIRKMAVEFNKDKAIMTLEFDENLTAADMEISYPNIEMNGNWAIDIE</sequence>
<gene>
    <name evidence="1" type="ORF">CACET_c38710</name>
</gene>
<dbReference type="OrthoDB" id="1948928at2"/>
<dbReference type="AlphaFoldDB" id="A0A0D8I8F2"/>
<evidence type="ECO:0000313" key="2">
    <source>
        <dbReference type="Proteomes" id="UP000035704"/>
    </source>
</evidence>
<dbReference type="KEGG" id="cace:CACET_c38710"/>
<reference evidence="1 2" key="1">
    <citation type="submission" date="2014-10" db="EMBL/GenBank/DDBJ databases">
        <title>Genome sequence of Clostridium aceticum DSM 1496.</title>
        <authorList>
            <person name="Poehlein A."/>
            <person name="Schiel-Bengelsdorf B."/>
            <person name="Gottschalk G."/>
            <person name="Duerre P."/>
            <person name="Daniel R."/>
        </authorList>
    </citation>
    <scope>NUCLEOTIDE SEQUENCE [LARGE SCALE GENOMIC DNA]</scope>
    <source>
        <strain evidence="1 2">DSM 1496</strain>
    </source>
</reference>
<evidence type="ECO:0000313" key="1">
    <source>
        <dbReference type="EMBL" id="AKL97299.1"/>
    </source>
</evidence>